<evidence type="ECO:0000313" key="1">
    <source>
        <dbReference type="EMBL" id="KAJ9096611.1"/>
    </source>
</evidence>
<name>A0ACC2VDC2_9TREE</name>
<proteinExistence type="predicted"/>
<dbReference type="Proteomes" id="UP001241377">
    <property type="component" value="Unassembled WGS sequence"/>
</dbReference>
<organism evidence="1 2">
    <name type="scientific">Naganishia cerealis</name>
    <dbReference type="NCBI Taxonomy" id="610337"/>
    <lineage>
        <taxon>Eukaryota</taxon>
        <taxon>Fungi</taxon>
        <taxon>Dikarya</taxon>
        <taxon>Basidiomycota</taxon>
        <taxon>Agaricomycotina</taxon>
        <taxon>Tremellomycetes</taxon>
        <taxon>Filobasidiales</taxon>
        <taxon>Filobasidiaceae</taxon>
        <taxon>Naganishia</taxon>
    </lineage>
</organism>
<dbReference type="EMBL" id="JASBWR010000092">
    <property type="protein sequence ID" value="KAJ9096611.1"/>
    <property type="molecule type" value="Genomic_DNA"/>
</dbReference>
<comment type="caution">
    <text evidence="1">The sequence shown here is derived from an EMBL/GenBank/DDBJ whole genome shotgun (WGS) entry which is preliminary data.</text>
</comment>
<accession>A0ACC2VDC2</accession>
<reference evidence="1" key="1">
    <citation type="submission" date="2023-04" db="EMBL/GenBank/DDBJ databases">
        <title>Draft Genome sequencing of Naganishia species isolated from polar environments using Oxford Nanopore Technology.</title>
        <authorList>
            <person name="Leo P."/>
            <person name="Venkateswaran K."/>
        </authorList>
    </citation>
    <scope>NUCLEOTIDE SEQUENCE</scope>
    <source>
        <strain evidence="1">MNA-CCFEE 5261</strain>
    </source>
</reference>
<evidence type="ECO:0000313" key="2">
    <source>
        <dbReference type="Proteomes" id="UP001241377"/>
    </source>
</evidence>
<gene>
    <name evidence="1" type="ORF">QFC19_007144</name>
</gene>
<sequence>MMLSPKNLTGPRTLREKASQNTLISTGGRLFDDEMSSENMAESDNHTNYDSDNSLDEMMDVQVLVSSKRRSVLKVMNPDLDTVDGDIRQRVPSDEAKEQD</sequence>
<keyword evidence="2" id="KW-1185">Reference proteome</keyword>
<protein>
    <submittedName>
        <fullName evidence="1">Uncharacterized protein</fullName>
    </submittedName>
</protein>